<name>A0A2H0UGA7_9BACT</name>
<evidence type="ECO:0000256" key="1">
    <source>
        <dbReference type="ARBA" id="ARBA00009479"/>
    </source>
</evidence>
<dbReference type="PIRSF" id="PIRSF005901">
    <property type="entry name" value="EF-P"/>
    <property type="match status" value="1"/>
</dbReference>
<reference evidence="4" key="1">
    <citation type="submission" date="2017-09" db="EMBL/GenBank/DDBJ databases">
        <title>Depth-based differentiation of microbial function through sediment-hosted aquifers and enrichment of novel symbionts in the deep terrestrial subsurface.</title>
        <authorList>
            <person name="Probst A.J."/>
            <person name="Ladd B."/>
            <person name="Jarett J.K."/>
            <person name="Geller-Mcgrath D.E."/>
            <person name="Sieber C.M.K."/>
            <person name="Emerson J.B."/>
            <person name="Anantharaman K."/>
            <person name="Thomas B.C."/>
            <person name="Malmstrom R."/>
            <person name="Stieglmeier M."/>
            <person name="Klingl A."/>
            <person name="Woyke T."/>
            <person name="Ryan C.M."/>
            <person name="Banfield J.F."/>
        </authorList>
    </citation>
    <scope>NUCLEOTIDE SEQUENCE [LARGE SCALE GENOMIC DNA]</scope>
</reference>
<evidence type="ECO:0000259" key="2">
    <source>
        <dbReference type="SMART" id="SM00841"/>
    </source>
</evidence>
<comment type="caution">
    <text evidence="3">The sequence shown here is derived from an EMBL/GenBank/DDBJ whole genome shotgun (WGS) entry which is preliminary data.</text>
</comment>
<dbReference type="FunFam" id="2.40.50.140:FF:000004">
    <property type="entry name" value="Elongation factor P"/>
    <property type="match status" value="1"/>
</dbReference>
<dbReference type="InterPro" id="IPR014722">
    <property type="entry name" value="Rib_uL2_dom2"/>
</dbReference>
<dbReference type="CDD" id="cd05794">
    <property type="entry name" value="S1_EF-P_repeat_2"/>
    <property type="match status" value="1"/>
</dbReference>
<accession>A0A2H0UGA7</accession>
<dbReference type="PANTHER" id="PTHR30053:SF12">
    <property type="entry name" value="ELONGATION FACTOR P (EF-P) FAMILY PROTEIN"/>
    <property type="match status" value="1"/>
</dbReference>
<dbReference type="Gene3D" id="2.40.50.140">
    <property type="entry name" value="Nucleic acid-binding proteins"/>
    <property type="match status" value="2"/>
</dbReference>
<dbReference type="InterPro" id="IPR020599">
    <property type="entry name" value="Transl_elong_fac_P/YeiP"/>
</dbReference>
<proteinExistence type="inferred from homology"/>
<comment type="similarity">
    <text evidence="1">Belongs to the elongation factor P family.</text>
</comment>
<organism evidence="3 4">
    <name type="scientific">Candidatus Kaiserbacteria bacterium CG10_big_fil_rev_8_21_14_0_10_47_16</name>
    <dbReference type="NCBI Taxonomy" id="1974608"/>
    <lineage>
        <taxon>Bacteria</taxon>
        <taxon>Candidatus Kaiseribacteriota</taxon>
    </lineage>
</organism>
<protein>
    <submittedName>
        <fullName evidence="3">Elongation factor P</fullName>
    </submittedName>
</protein>
<evidence type="ECO:0000313" key="3">
    <source>
        <dbReference type="EMBL" id="PIR84835.1"/>
    </source>
</evidence>
<dbReference type="InterPro" id="IPR012340">
    <property type="entry name" value="NA-bd_OB-fold"/>
</dbReference>
<gene>
    <name evidence="3" type="ORF">COU16_00405</name>
</gene>
<dbReference type="PROSITE" id="PS01275">
    <property type="entry name" value="EFP"/>
    <property type="match status" value="1"/>
</dbReference>
<feature type="domain" description="Elongation factor P C-terminal" evidence="2">
    <location>
        <begin position="132"/>
        <end position="187"/>
    </location>
</feature>
<dbReference type="GO" id="GO:0043043">
    <property type="term" value="P:peptide biosynthetic process"/>
    <property type="evidence" value="ECO:0007669"/>
    <property type="project" value="InterPro"/>
</dbReference>
<dbReference type="SMART" id="SM00841">
    <property type="entry name" value="Elong-fact-P_C"/>
    <property type="match status" value="1"/>
</dbReference>
<evidence type="ECO:0000313" key="4">
    <source>
        <dbReference type="Proteomes" id="UP000229344"/>
    </source>
</evidence>
<dbReference type="InterPro" id="IPR013852">
    <property type="entry name" value="Transl_elong_P/YeiP_CS"/>
</dbReference>
<dbReference type="SUPFAM" id="SSF50249">
    <property type="entry name" value="Nucleic acid-binding proteins"/>
    <property type="match status" value="1"/>
</dbReference>
<dbReference type="InterPro" id="IPR015365">
    <property type="entry name" value="Elong-fact-P_C"/>
</dbReference>
<dbReference type="GO" id="GO:0003746">
    <property type="term" value="F:translation elongation factor activity"/>
    <property type="evidence" value="ECO:0007669"/>
    <property type="project" value="UniProtKB-KW"/>
</dbReference>
<dbReference type="Proteomes" id="UP000229344">
    <property type="component" value="Unassembled WGS sequence"/>
</dbReference>
<keyword evidence="3" id="KW-0251">Elongation factor</keyword>
<sequence length="191" mass="21581">MAVLAYNEITLKKFIVFNNEPCLVVASHVFRKQQRKPVNITKLKGFVSGRTYEQTFHQNETANEADLERTTIEYIYENRGEYWFCPIGKPAERFALSPELVGDQGHFLKPKSEIEALVYDEKIIGVTIPIKVDLVVKHADPAVKGNTSSSATKEVTLETGAHIHVPMFINEGDVIRVNTELGEYTERVDKA</sequence>
<dbReference type="Gene3D" id="2.30.30.30">
    <property type="match status" value="1"/>
</dbReference>
<dbReference type="EMBL" id="PFBI01000003">
    <property type="protein sequence ID" value="PIR84835.1"/>
    <property type="molecule type" value="Genomic_DNA"/>
</dbReference>
<keyword evidence="3" id="KW-0648">Protein biosynthesis</keyword>
<dbReference type="PANTHER" id="PTHR30053">
    <property type="entry name" value="ELONGATION FACTOR P"/>
    <property type="match status" value="1"/>
</dbReference>
<dbReference type="AlphaFoldDB" id="A0A2H0UGA7"/>
<dbReference type="Pfam" id="PF09285">
    <property type="entry name" value="Elong-fact-P_C"/>
    <property type="match status" value="1"/>
</dbReference>
<dbReference type="GO" id="GO:0005829">
    <property type="term" value="C:cytosol"/>
    <property type="evidence" value="ECO:0007669"/>
    <property type="project" value="UniProtKB-ARBA"/>
</dbReference>